<dbReference type="Pfam" id="PF07690">
    <property type="entry name" value="MFS_1"/>
    <property type="match status" value="1"/>
</dbReference>
<dbReference type="GO" id="GO:0046943">
    <property type="term" value="F:carboxylic acid transmembrane transporter activity"/>
    <property type="evidence" value="ECO:0007669"/>
    <property type="project" value="TreeGrafter"/>
</dbReference>
<feature type="transmembrane region" description="Helical" evidence="6">
    <location>
        <begin position="286"/>
        <end position="316"/>
    </location>
</feature>
<dbReference type="Gene3D" id="1.20.1250.20">
    <property type="entry name" value="MFS general substrate transporter like domains"/>
    <property type="match status" value="1"/>
</dbReference>
<organism evidence="8 9">
    <name type="scientific">Fructilactobacillus florum DSM 22689 = JCM 16035</name>
    <dbReference type="NCBI Taxonomy" id="1423745"/>
    <lineage>
        <taxon>Bacteria</taxon>
        <taxon>Bacillati</taxon>
        <taxon>Bacillota</taxon>
        <taxon>Bacilli</taxon>
        <taxon>Lactobacillales</taxon>
        <taxon>Lactobacillaceae</taxon>
        <taxon>Fructilactobacillus</taxon>
    </lineage>
</organism>
<feature type="transmembrane region" description="Helical" evidence="6">
    <location>
        <begin position="43"/>
        <end position="65"/>
    </location>
</feature>
<dbReference type="InterPro" id="IPR036259">
    <property type="entry name" value="MFS_trans_sf"/>
</dbReference>
<dbReference type="EMBL" id="AYZI01000002">
    <property type="protein sequence ID" value="KRM92317.1"/>
    <property type="molecule type" value="Genomic_DNA"/>
</dbReference>
<evidence type="ECO:0000256" key="1">
    <source>
        <dbReference type="ARBA" id="ARBA00004651"/>
    </source>
</evidence>
<reference evidence="8 9" key="1">
    <citation type="journal article" date="2015" name="Genome Announc.">
        <title>Expanding the biotechnology potential of lactobacilli through comparative genomics of 213 strains and associated genera.</title>
        <authorList>
            <person name="Sun Z."/>
            <person name="Harris H.M."/>
            <person name="McCann A."/>
            <person name="Guo C."/>
            <person name="Argimon S."/>
            <person name="Zhang W."/>
            <person name="Yang X."/>
            <person name="Jeffery I.B."/>
            <person name="Cooney J.C."/>
            <person name="Kagawa T.F."/>
            <person name="Liu W."/>
            <person name="Song Y."/>
            <person name="Salvetti E."/>
            <person name="Wrobel A."/>
            <person name="Rasinkangas P."/>
            <person name="Parkhill J."/>
            <person name="Rea M.C."/>
            <person name="O'Sullivan O."/>
            <person name="Ritari J."/>
            <person name="Douillard F.P."/>
            <person name="Paul Ross R."/>
            <person name="Yang R."/>
            <person name="Briner A.E."/>
            <person name="Felis G.E."/>
            <person name="de Vos W.M."/>
            <person name="Barrangou R."/>
            <person name="Klaenhammer T.R."/>
            <person name="Caufield P.W."/>
            <person name="Cui Y."/>
            <person name="Zhang H."/>
            <person name="O'Toole P.W."/>
        </authorList>
    </citation>
    <scope>NUCLEOTIDE SEQUENCE [LARGE SCALE GENOMIC DNA]</scope>
    <source>
        <strain evidence="8 9">DSM 22689</strain>
    </source>
</reference>
<dbReference type="InterPro" id="IPR011701">
    <property type="entry name" value="MFS"/>
</dbReference>
<feature type="transmembrane region" description="Helical" evidence="6">
    <location>
        <begin position="98"/>
        <end position="120"/>
    </location>
</feature>
<dbReference type="PROSITE" id="PS50850">
    <property type="entry name" value="MFS"/>
    <property type="match status" value="1"/>
</dbReference>
<evidence type="ECO:0000313" key="9">
    <source>
        <dbReference type="Proteomes" id="UP000051586"/>
    </source>
</evidence>
<dbReference type="SUPFAM" id="SSF103473">
    <property type="entry name" value="MFS general substrate transporter"/>
    <property type="match status" value="1"/>
</dbReference>
<comment type="subcellular location">
    <subcellularLocation>
        <location evidence="1">Cell membrane</location>
        <topology evidence="1">Multi-pass membrane protein</topology>
    </subcellularLocation>
</comment>
<feature type="transmembrane region" description="Helical" evidence="6">
    <location>
        <begin position="132"/>
        <end position="155"/>
    </location>
</feature>
<name>A0A0R2CL00_9LACO</name>
<feature type="transmembrane region" description="Helical" evidence="6">
    <location>
        <begin position="72"/>
        <end position="92"/>
    </location>
</feature>
<dbReference type="PANTHER" id="PTHR23508">
    <property type="entry name" value="CARBOXYLIC ACID TRANSPORTER PROTEIN HOMOLOG"/>
    <property type="match status" value="1"/>
</dbReference>
<dbReference type="PATRIC" id="fig|1423745.4.peg.474"/>
<dbReference type="InterPro" id="IPR020846">
    <property type="entry name" value="MFS_dom"/>
</dbReference>
<feature type="transmembrane region" description="Helical" evidence="6">
    <location>
        <begin position="216"/>
        <end position="233"/>
    </location>
</feature>
<evidence type="ECO:0000313" key="8">
    <source>
        <dbReference type="EMBL" id="KRM92317.1"/>
    </source>
</evidence>
<keyword evidence="4 6" id="KW-1133">Transmembrane helix</keyword>
<sequence length="397" mass="43078">MTKRQKLVLFSASSGFGLENMDVLFLSFTLSSLIAEFHLTTGAAGLIGTITNWGMLLGGILFGWLGDRFGRVRIFSVTILFFAIPTVLMSVTTNLTQIYFLRLLAGIGAGGEYGLGITLVAETFPQKMLGRLSSLTALGGQVGAALAAICAALIIPAWGWRALYLMALLPLLLIFLVRNKLTESPSFINEKPASRNNLWHRLRQDLFGTRTLRRNTFGLMTMVTVQIAGYFGLMNWLPTIVQQQSHLQVAGSSLWMIATIIGMSIGMLTFGTLLDHYGPRRTFGIFLIAAAGLVYTITLAHSIVVLIILGAVIGFFANGMYGGYGAIVSQLYPTAVRASANNIIMGTGRAVGGLSSVVIGILMEHFNLLVVMLFLSTLYLISFIVMITLPGFKTYNH</sequence>
<keyword evidence="5 6" id="KW-0472">Membrane</keyword>
<feature type="transmembrane region" description="Helical" evidence="6">
    <location>
        <begin position="253"/>
        <end position="274"/>
    </location>
</feature>
<evidence type="ECO:0000256" key="5">
    <source>
        <dbReference type="ARBA" id="ARBA00023136"/>
    </source>
</evidence>
<keyword evidence="2" id="KW-0813">Transport</keyword>
<gene>
    <name evidence="8" type="ORF">FC87_GL000450</name>
</gene>
<evidence type="ECO:0000259" key="7">
    <source>
        <dbReference type="PROSITE" id="PS50850"/>
    </source>
</evidence>
<keyword evidence="3 6" id="KW-0812">Transmembrane</keyword>
<feature type="transmembrane region" description="Helical" evidence="6">
    <location>
        <begin position="161"/>
        <end position="177"/>
    </location>
</feature>
<evidence type="ECO:0000256" key="6">
    <source>
        <dbReference type="SAM" id="Phobius"/>
    </source>
</evidence>
<dbReference type="Proteomes" id="UP000051586">
    <property type="component" value="Unassembled WGS sequence"/>
</dbReference>
<evidence type="ECO:0000256" key="3">
    <source>
        <dbReference type="ARBA" id="ARBA00022692"/>
    </source>
</evidence>
<accession>A0A0R2CL00</accession>
<comment type="caution">
    <text evidence="8">The sequence shown here is derived from an EMBL/GenBank/DDBJ whole genome shotgun (WGS) entry which is preliminary data.</text>
</comment>
<evidence type="ECO:0000256" key="2">
    <source>
        <dbReference type="ARBA" id="ARBA00022448"/>
    </source>
</evidence>
<dbReference type="AlphaFoldDB" id="A0A0R2CL00"/>
<feature type="domain" description="Major facilitator superfamily (MFS) profile" evidence="7">
    <location>
        <begin position="8"/>
        <end position="394"/>
    </location>
</feature>
<proteinExistence type="predicted"/>
<feature type="transmembrane region" description="Helical" evidence="6">
    <location>
        <begin position="343"/>
        <end position="362"/>
    </location>
</feature>
<dbReference type="PANTHER" id="PTHR23508:SF10">
    <property type="entry name" value="CARBOXYLIC ACID TRANSPORTER PROTEIN HOMOLOG"/>
    <property type="match status" value="1"/>
</dbReference>
<feature type="transmembrane region" description="Helical" evidence="6">
    <location>
        <begin position="369"/>
        <end position="392"/>
    </location>
</feature>
<dbReference type="GO" id="GO:0005886">
    <property type="term" value="C:plasma membrane"/>
    <property type="evidence" value="ECO:0007669"/>
    <property type="project" value="UniProtKB-SubCell"/>
</dbReference>
<protein>
    <recommendedName>
        <fullName evidence="7">Major facilitator superfamily (MFS) profile domain-containing protein</fullName>
    </recommendedName>
</protein>
<evidence type="ECO:0000256" key="4">
    <source>
        <dbReference type="ARBA" id="ARBA00022989"/>
    </source>
</evidence>